<dbReference type="OrthoDB" id="7294637at2"/>
<evidence type="ECO:0000313" key="6">
    <source>
        <dbReference type="EMBL" id="RRC95870.1"/>
    </source>
</evidence>
<dbReference type="SUPFAM" id="SSF50939">
    <property type="entry name" value="Sialidases"/>
    <property type="match status" value="1"/>
</dbReference>
<evidence type="ECO:0000256" key="1">
    <source>
        <dbReference type="ARBA" id="ARBA00000427"/>
    </source>
</evidence>
<sequence length="728" mass="78266">MADTSTTLLFRCRAWGDGELLGAEGSTGSASFSIRNEVPTWTVHSAQRESLIECEDATTVIDGRWHDVAITIGARGTHLFIDGYMAMCGTVDVGLHSLCADAWHTPQSVAEEVADLRVLPRLLSEAEIAASAQRPRPFVEFAANHLAPFDAARVSPLIEGTLWTRFRTRGHGQTGTILSAGMRGLSGEVTELLAVRVDTGAITYTACTAGGQWRTFRIEGAWAEGQWHDLAIRVGQGAVELYIDGFRQAHIPGQVFFADTAPTTLASGRAGAPTSEASEASEEPYGRSGEPSSGYEVVIGQDVSGQRLFGEVVRAAIYDHPLSDAQIKGLSQVRPLTTCALFDRGMEGAASYRIPSLLALPSGALIAGADQRTSIPNDAPNHIQFVLRRSPDGGHTWEPMQVVIPSEGHGVNGASVIDSCSVYDRERDRLIVLIDHFPGGVGQFNAVPGIGVDAKGTLLPYEPANGEDFGGTTPALPTSYLCMVTSDDEGRTWSALRHLNHQVKEEWMVFLGTGPGTGIQIEQGPHAGRLLIPVYVSSETGVGFCAAAVYSDDGGDTWVRGHSVLGVYPGSGEAASSGGVPRLEDPALATYEATLVELSGGRILMLMRNQHPSGMVVRAISEDGGHHWGELEPLPDVPEIFSQPNVVRLHDGRLCFMNASQLLPFRGNGVIRLSEDEGCTWPLARTLNPGRHVYQSMAPLPDGDLGVLWENEWQGLYFTRVTAEWLTW</sequence>
<feature type="domain" description="Sialidase" evidence="5">
    <location>
        <begin position="479"/>
        <end position="706"/>
    </location>
</feature>
<dbReference type="GO" id="GO:0006689">
    <property type="term" value="P:ganglioside catabolic process"/>
    <property type="evidence" value="ECO:0007669"/>
    <property type="project" value="TreeGrafter"/>
</dbReference>
<dbReference type="EC" id="3.2.1.18" evidence="3"/>
<dbReference type="AlphaFoldDB" id="A0A3P1SG18"/>
<dbReference type="SUPFAM" id="SSF49899">
    <property type="entry name" value="Concanavalin A-like lectins/glucanases"/>
    <property type="match status" value="2"/>
</dbReference>
<accession>A0A3P1SG18</accession>
<dbReference type="InterPro" id="IPR036278">
    <property type="entry name" value="Sialidase_sf"/>
</dbReference>
<dbReference type="CDD" id="cd15482">
    <property type="entry name" value="Sialidase_non-viral"/>
    <property type="match status" value="1"/>
</dbReference>
<keyword evidence="7" id="KW-1185">Reference proteome</keyword>
<dbReference type="PANTHER" id="PTHR10628">
    <property type="entry name" value="SIALIDASE"/>
    <property type="match status" value="1"/>
</dbReference>
<dbReference type="Gene3D" id="2.60.120.200">
    <property type="match status" value="1"/>
</dbReference>
<dbReference type="Proteomes" id="UP000280444">
    <property type="component" value="Unassembled WGS sequence"/>
</dbReference>
<dbReference type="RefSeq" id="WP_124868537.1">
    <property type="nucleotide sequence ID" value="NZ_RQZF01000002.1"/>
</dbReference>
<dbReference type="Pfam" id="PF13088">
    <property type="entry name" value="BNR_2"/>
    <property type="match status" value="1"/>
</dbReference>
<dbReference type="Gene3D" id="2.120.10.10">
    <property type="match status" value="1"/>
</dbReference>
<protein>
    <recommendedName>
        <fullName evidence="3">exo-alpha-sialidase</fullName>
        <ecNumber evidence="3">3.2.1.18</ecNumber>
    </recommendedName>
</protein>
<evidence type="ECO:0000313" key="7">
    <source>
        <dbReference type="Proteomes" id="UP000280444"/>
    </source>
</evidence>
<organism evidence="6 7">
    <name type="scientific">Schaalia canis</name>
    <dbReference type="NCBI Taxonomy" id="100469"/>
    <lineage>
        <taxon>Bacteria</taxon>
        <taxon>Bacillati</taxon>
        <taxon>Actinomycetota</taxon>
        <taxon>Actinomycetes</taxon>
        <taxon>Actinomycetales</taxon>
        <taxon>Actinomycetaceae</taxon>
        <taxon>Schaalia</taxon>
    </lineage>
</organism>
<dbReference type="PANTHER" id="PTHR10628:SF30">
    <property type="entry name" value="EXO-ALPHA-SIALIDASE"/>
    <property type="match status" value="1"/>
</dbReference>
<evidence type="ECO:0000259" key="5">
    <source>
        <dbReference type="Pfam" id="PF13088"/>
    </source>
</evidence>
<dbReference type="GO" id="GO:0004308">
    <property type="term" value="F:exo-alpha-sialidase activity"/>
    <property type="evidence" value="ECO:0007669"/>
    <property type="project" value="UniProtKB-EC"/>
</dbReference>
<comment type="catalytic activity">
    <reaction evidence="1">
        <text>Hydrolysis of alpha-(2-&gt;3)-, alpha-(2-&gt;6)-, alpha-(2-&gt;8)- glycosidic linkages of terminal sialic acid residues in oligosaccharides, glycoproteins, glycolipids, colominic acid and synthetic substrates.</text>
        <dbReference type="EC" id="3.2.1.18"/>
    </reaction>
</comment>
<dbReference type="GO" id="GO:0005737">
    <property type="term" value="C:cytoplasm"/>
    <property type="evidence" value="ECO:0007669"/>
    <property type="project" value="TreeGrafter"/>
</dbReference>
<proteinExistence type="inferred from homology"/>
<feature type="region of interest" description="Disordered" evidence="4">
    <location>
        <begin position="267"/>
        <end position="293"/>
    </location>
</feature>
<evidence type="ECO:0000256" key="2">
    <source>
        <dbReference type="ARBA" id="ARBA00009348"/>
    </source>
</evidence>
<evidence type="ECO:0000256" key="4">
    <source>
        <dbReference type="SAM" id="MobiDB-lite"/>
    </source>
</evidence>
<dbReference type="EMBL" id="RQZF01000002">
    <property type="protein sequence ID" value="RRC95870.1"/>
    <property type="molecule type" value="Genomic_DNA"/>
</dbReference>
<reference evidence="6 7" key="1">
    <citation type="submission" date="2018-11" db="EMBL/GenBank/DDBJ databases">
        <title>Genomes From Bacteria Associated with the Canine Oral Cavity: a Test Case for Automated Genome-Based Taxonomic Assignment.</title>
        <authorList>
            <person name="Coil D.A."/>
            <person name="Jospin G."/>
            <person name="Darling A.E."/>
            <person name="Wallis C."/>
            <person name="Davis I.J."/>
            <person name="Harris S."/>
            <person name="Eisen J.A."/>
            <person name="Holcombe L.J."/>
            <person name="O'Flynn C."/>
        </authorList>
    </citation>
    <scope>NUCLEOTIDE SEQUENCE [LARGE SCALE GENOMIC DNA]</scope>
    <source>
        <strain evidence="6 7">OH770</strain>
    </source>
</reference>
<name>A0A3P1SG18_9ACTO</name>
<evidence type="ECO:0000256" key="3">
    <source>
        <dbReference type="ARBA" id="ARBA00012733"/>
    </source>
</evidence>
<dbReference type="InterPro" id="IPR026856">
    <property type="entry name" value="Sialidase_fam"/>
</dbReference>
<gene>
    <name evidence="6" type="ORF">EII11_03155</name>
</gene>
<dbReference type="InterPro" id="IPR013320">
    <property type="entry name" value="ConA-like_dom_sf"/>
</dbReference>
<dbReference type="GO" id="GO:0016020">
    <property type="term" value="C:membrane"/>
    <property type="evidence" value="ECO:0007669"/>
    <property type="project" value="TreeGrafter"/>
</dbReference>
<comment type="caution">
    <text evidence="6">The sequence shown here is derived from an EMBL/GenBank/DDBJ whole genome shotgun (WGS) entry which is preliminary data.</text>
</comment>
<dbReference type="InterPro" id="IPR011040">
    <property type="entry name" value="Sialidase"/>
</dbReference>
<dbReference type="GO" id="GO:0009313">
    <property type="term" value="P:oligosaccharide catabolic process"/>
    <property type="evidence" value="ECO:0007669"/>
    <property type="project" value="TreeGrafter"/>
</dbReference>
<comment type="similarity">
    <text evidence="2">Belongs to the glycosyl hydrolase 33 family.</text>
</comment>